<gene>
    <name evidence="2" type="ORF">ENI09_01125</name>
</gene>
<feature type="region of interest" description="Disordered" evidence="1">
    <location>
        <begin position="1"/>
        <end position="20"/>
    </location>
</feature>
<feature type="region of interest" description="Disordered" evidence="1">
    <location>
        <begin position="230"/>
        <end position="253"/>
    </location>
</feature>
<dbReference type="EMBL" id="DRHH01000046">
    <property type="protein sequence ID" value="HEB13998.1"/>
    <property type="molecule type" value="Genomic_DNA"/>
</dbReference>
<dbReference type="Proteomes" id="UP000885744">
    <property type="component" value="Unassembled WGS sequence"/>
</dbReference>
<feature type="compositionally biased region" description="Polar residues" evidence="1">
    <location>
        <begin position="1"/>
        <end position="11"/>
    </location>
</feature>
<reference evidence="2" key="1">
    <citation type="journal article" date="2020" name="mSystems">
        <title>Genome- and Community-Level Interaction Insights into Carbon Utilization and Element Cycling Functions of Hydrothermarchaeota in Hydrothermal Sediment.</title>
        <authorList>
            <person name="Zhou Z."/>
            <person name="Liu Y."/>
            <person name="Xu W."/>
            <person name="Pan J."/>
            <person name="Luo Z.H."/>
            <person name="Li M."/>
        </authorList>
    </citation>
    <scope>NUCLEOTIDE SEQUENCE [LARGE SCALE GENOMIC DNA]</scope>
    <source>
        <strain evidence="2">HyVt-365</strain>
    </source>
</reference>
<protein>
    <submittedName>
        <fullName evidence="2">Uncharacterized protein</fullName>
    </submittedName>
</protein>
<evidence type="ECO:0000256" key="1">
    <source>
        <dbReference type="SAM" id="MobiDB-lite"/>
    </source>
</evidence>
<sequence length="253" mass="27839">MEAFNSSSGRCSESETGGKRYRSCDKSMKIELSAGEIFGTAGGIDGQSAFDLGATDYRIDALAFANPARWGNDTKHAVCPLDYFSSEVKTELFSRVGDDTFYGFKARTVEPVCGQVEQDKPGTAQGVWFVEGTKKTYPEDQHLALVHDNYDPTRGVFSVGQAMQKSGLSSNTYYFDPEEGGLVNRDFSDIKPDGKVYCFEIKERSFSPQSEVLKTVIILELTSDTAMHMEKKSGSSCGTGPWSFSSQATEFER</sequence>
<evidence type="ECO:0000313" key="2">
    <source>
        <dbReference type="EMBL" id="HEB13998.1"/>
    </source>
</evidence>
<organism evidence="2">
    <name type="scientific">candidate division WWE3 bacterium</name>
    <dbReference type="NCBI Taxonomy" id="2053526"/>
    <lineage>
        <taxon>Bacteria</taxon>
        <taxon>Katanobacteria</taxon>
    </lineage>
</organism>
<name>A0A7C1SRN4_UNCKA</name>
<proteinExistence type="predicted"/>
<comment type="caution">
    <text evidence="2">The sequence shown here is derived from an EMBL/GenBank/DDBJ whole genome shotgun (WGS) entry which is preliminary data.</text>
</comment>
<feature type="compositionally biased region" description="Polar residues" evidence="1">
    <location>
        <begin position="234"/>
        <end position="253"/>
    </location>
</feature>
<accession>A0A7C1SRN4</accession>
<dbReference type="AlphaFoldDB" id="A0A7C1SRN4"/>